<dbReference type="AlphaFoldDB" id="A0AA49GNF8"/>
<name>A0AA49GNF8_9BACT</name>
<evidence type="ECO:0000313" key="8">
    <source>
        <dbReference type="EMBL" id="WKN34289.1"/>
    </source>
</evidence>
<dbReference type="GO" id="GO:0005829">
    <property type="term" value="C:cytosol"/>
    <property type="evidence" value="ECO:0007669"/>
    <property type="project" value="TreeGrafter"/>
</dbReference>
<proteinExistence type="inferred from homology"/>
<reference evidence="8" key="2">
    <citation type="journal article" date="2024" name="Antonie Van Leeuwenhoek">
        <title>Roseihalotalea indica gen. nov., sp. nov., a halophilic Bacteroidetes from mesopelagic Southwest Indian Ocean with higher carbohydrate metabolic potential.</title>
        <authorList>
            <person name="Chen B."/>
            <person name="Zhang M."/>
            <person name="Lin D."/>
            <person name="Ye J."/>
            <person name="Tang K."/>
        </authorList>
    </citation>
    <scope>NUCLEOTIDE SEQUENCE</scope>
    <source>
        <strain evidence="8">TK19036</strain>
    </source>
</reference>
<feature type="active site" description="Proton acceptor" evidence="5">
    <location>
        <position position="62"/>
    </location>
</feature>
<dbReference type="GO" id="GO:0000271">
    <property type="term" value="P:polysaccharide biosynthetic process"/>
    <property type="evidence" value="ECO:0007669"/>
    <property type="project" value="TreeGrafter"/>
</dbReference>
<reference evidence="8" key="1">
    <citation type="journal article" date="2023" name="Comput. Struct. Biotechnol. J.">
        <title>Discovery of a novel marine Bacteroidetes with a rich repertoire of carbohydrate-active enzymes.</title>
        <authorList>
            <person name="Chen B."/>
            <person name="Liu G."/>
            <person name="Chen Q."/>
            <person name="Wang H."/>
            <person name="Liu L."/>
            <person name="Tang K."/>
        </authorList>
    </citation>
    <scope>NUCLEOTIDE SEQUENCE</scope>
    <source>
        <strain evidence="8">TK19036</strain>
    </source>
</reference>
<comment type="catalytic activity">
    <reaction evidence="1 7">
        <text>dTDP-4-dehydro-6-deoxy-alpha-D-glucose = dTDP-4-dehydro-beta-L-rhamnose</text>
        <dbReference type="Rhea" id="RHEA:16969"/>
        <dbReference type="ChEBI" id="CHEBI:57649"/>
        <dbReference type="ChEBI" id="CHEBI:62830"/>
        <dbReference type="EC" id="5.1.3.13"/>
    </reaction>
</comment>
<evidence type="ECO:0000256" key="3">
    <source>
        <dbReference type="ARBA" id="ARBA00012098"/>
    </source>
</evidence>
<dbReference type="PANTHER" id="PTHR21047:SF2">
    <property type="entry name" value="THYMIDINE DIPHOSPHO-4-KETO-RHAMNOSE 3,5-EPIMERASE"/>
    <property type="match status" value="1"/>
</dbReference>
<accession>A0AA49GNF8</accession>
<dbReference type="GO" id="GO:0008830">
    <property type="term" value="F:dTDP-4-dehydrorhamnose 3,5-epimerase activity"/>
    <property type="evidence" value="ECO:0007669"/>
    <property type="project" value="UniProtKB-UniRule"/>
</dbReference>
<evidence type="ECO:0000256" key="7">
    <source>
        <dbReference type="RuleBase" id="RU364069"/>
    </source>
</evidence>
<dbReference type="GO" id="GO:0019305">
    <property type="term" value="P:dTDP-rhamnose biosynthetic process"/>
    <property type="evidence" value="ECO:0007669"/>
    <property type="project" value="UniProtKB-UniRule"/>
</dbReference>
<dbReference type="InterPro" id="IPR011051">
    <property type="entry name" value="RmlC_Cupin_sf"/>
</dbReference>
<comment type="similarity">
    <text evidence="7">Belongs to the dTDP-4-dehydrorhamnose 3,5-epimerase family.</text>
</comment>
<evidence type="ECO:0000256" key="1">
    <source>
        <dbReference type="ARBA" id="ARBA00001298"/>
    </source>
</evidence>
<keyword evidence="7 8" id="KW-0413">Isomerase</keyword>
<evidence type="ECO:0000256" key="4">
    <source>
        <dbReference type="ARBA" id="ARBA00019595"/>
    </source>
</evidence>
<dbReference type="PANTHER" id="PTHR21047">
    <property type="entry name" value="DTDP-6-DEOXY-D-GLUCOSE-3,5 EPIMERASE"/>
    <property type="match status" value="1"/>
</dbReference>
<protein>
    <recommendedName>
        <fullName evidence="4 7">dTDP-4-dehydrorhamnose 3,5-epimerase</fullName>
        <ecNumber evidence="3 7">5.1.3.13</ecNumber>
    </recommendedName>
    <alternativeName>
        <fullName evidence="7">Thymidine diphospho-4-keto-rhamnose 3,5-epimerase</fullName>
    </alternativeName>
</protein>
<dbReference type="EC" id="5.1.3.13" evidence="3 7"/>
<evidence type="ECO:0000256" key="6">
    <source>
        <dbReference type="PIRSR" id="PIRSR600888-3"/>
    </source>
</evidence>
<dbReference type="InterPro" id="IPR014710">
    <property type="entry name" value="RmlC-like_jellyroll"/>
</dbReference>
<evidence type="ECO:0000256" key="5">
    <source>
        <dbReference type="PIRSR" id="PIRSR600888-1"/>
    </source>
</evidence>
<comment type="pathway">
    <text evidence="7">Carbohydrate biosynthesis; dTDP-L-rhamnose biosynthesis.</text>
</comment>
<feature type="site" description="Participates in a stacking interaction with the thymidine ring of dTDP-4-oxo-6-deoxyglucose" evidence="6">
    <location>
        <position position="138"/>
    </location>
</feature>
<dbReference type="SUPFAM" id="SSF51182">
    <property type="entry name" value="RmlC-like cupins"/>
    <property type="match status" value="1"/>
</dbReference>
<dbReference type="Gene3D" id="2.60.120.10">
    <property type="entry name" value="Jelly Rolls"/>
    <property type="match status" value="1"/>
</dbReference>
<comment type="function">
    <text evidence="2 7">Catalyzes the epimerization of the C3' and C5'positions of dTDP-6-deoxy-D-xylo-4-hexulose, forming dTDP-6-deoxy-L-lyxo-4-hexulose.</text>
</comment>
<dbReference type="InterPro" id="IPR000888">
    <property type="entry name" value="RmlC-like"/>
</dbReference>
<organism evidence="8">
    <name type="scientific">Roseihalotalea indica</name>
    <dbReference type="NCBI Taxonomy" id="2867963"/>
    <lineage>
        <taxon>Bacteria</taxon>
        <taxon>Pseudomonadati</taxon>
        <taxon>Bacteroidota</taxon>
        <taxon>Cytophagia</taxon>
        <taxon>Cytophagales</taxon>
        <taxon>Catalimonadaceae</taxon>
        <taxon>Roseihalotalea</taxon>
    </lineage>
</organism>
<dbReference type="Pfam" id="PF00908">
    <property type="entry name" value="dTDP_sugar_isom"/>
    <property type="match status" value="1"/>
</dbReference>
<dbReference type="EMBL" id="CP120682">
    <property type="protein sequence ID" value="WKN34289.1"/>
    <property type="molecule type" value="Genomic_DNA"/>
</dbReference>
<dbReference type="NCBIfam" id="TIGR01221">
    <property type="entry name" value="rmlC"/>
    <property type="match status" value="1"/>
</dbReference>
<feature type="active site" description="Proton donor" evidence="5">
    <location>
        <position position="132"/>
    </location>
</feature>
<evidence type="ECO:0000256" key="2">
    <source>
        <dbReference type="ARBA" id="ARBA00001997"/>
    </source>
</evidence>
<comment type="subunit">
    <text evidence="7">Homodimer.</text>
</comment>
<gene>
    <name evidence="8" type="primary">rfbC</name>
    <name evidence="8" type="ORF">K4G66_18080</name>
</gene>
<sequence>MIFTETKLAGAYIIDIQKIEDDRGFFSRAFCANEFREHGLNPTVAQCNLSRSDRKHTLRGFHYQVEGAEEAKTVRCIRGSILDVIIDLRKDSPTYLQHIAVELSARNYRALYVPEHFAHSFITLEDKCEVFYQVSAFYTPGKERGIRWNDPTFNVEWPTQSPVVSEKDANHPDFQP</sequence>
<dbReference type="CDD" id="cd00438">
    <property type="entry name" value="cupin_RmlC"/>
    <property type="match status" value="1"/>
</dbReference>